<reference evidence="1 2" key="1">
    <citation type="submission" date="2020-05" db="EMBL/GenBank/DDBJ databases">
        <title>Genomic Encyclopedia of Type Strains, Phase III (KMG-III): the genomes of soil and plant-associated and newly described type strains.</title>
        <authorList>
            <person name="Whitman W."/>
        </authorList>
    </citation>
    <scope>NUCLEOTIDE SEQUENCE [LARGE SCALE GENOMIC DNA]</scope>
    <source>
        <strain evidence="1 2">KCTC 19046</strain>
    </source>
</reference>
<dbReference type="Proteomes" id="UP000757540">
    <property type="component" value="Unassembled WGS sequence"/>
</dbReference>
<organism evidence="1 2">
    <name type="scientific">Isoptericola halotolerans</name>
    <dbReference type="NCBI Taxonomy" id="300560"/>
    <lineage>
        <taxon>Bacteria</taxon>
        <taxon>Bacillati</taxon>
        <taxon>Actinomycetota</taxon>
        <taxon>Actinomycetes</taxon>
        <taxon>Micrococcales</taxon>
        <taxon>Promicromonosporaceae</taxon>
        <taxon>Isoptericola</taxon>
    </lineage>
</organism>
<name>A0ABX2A2N9_9MICO</name>
<protein>
    <recommendedName>
        <fullName evidence="3">Peptidase S9</fullName>
    </recommendedName>
</protein>
<proteinExistence type="predicted"/>
<accession>A0ABX2A2N9</accession>
<gene>
    <name evidence="1" type="ORF">HDG69_000419</name>
</gene>
<comment type="caution">
    <text evidence="1">The sequence shown here is derived from an EMBL/GenBank/DDBJ whole genome shotgun (WGS) entry which is preliminary data.</text>
</comment>
<keyword evidence="2" id="KW-1185">Reference proteome</keyword>
<dbReference type="RefSeq" id="WP_171782129.1">
    <property type="nucleotide sequence ID" value="NZ_BAAAML010000002.1"/>
</dbReference>
<evidence type="ECO:0000313" key="2">
    <source>
        <dbReference type="Proteomes" id="UP000757540"/>
    </source>
</evidence>
<dbReference type="EMBL" id="JABEZU010000001">
    <property type="protein sequence ID" value="NOV95866.1"/>
    <property type="molecule type" value="Genomic_DNA"/>
</dbReference>
<evidence type="ECO:0008006" key="3">
    <source>
        <dbReference type="Google" id="ProtNLM"/>
    </source>
</evidence>
<sequence length="179" mass="18494">MSQFDSSSRPPSTERAGVDPRSVVISGVTTFAWYAVPDVVRPRWARALAKTGVLATGVLLAMGSTREGAEARAAVEDLRSGIRSAQDQPRAAEPEVAELEVASSGRAVVATAAVVGGMAVAGTLAVLGERWVYRFAERLRGRGVRAPHATVGLVLGAAAAGMSAIDVPVNAERSRSGAE</sequence>
<evidence type="ECO:0000313" key="1">
    <source>
        <dbReference type="EMBL" id="NOV95866.1"/>
    </source>
</evidence>